<protein>
    <submittedName>
        <fullName evidence="1">Uncharacterized protein</fullName>
    </submittedName>
</protein>
<accession>A0A1J5PR04</accession>
<name>A0A1J5PR04_9ZZZZ</name>
<evidence type="ECO:0000313" key="1">
    <source>
        <dbReference type="EMBL" id="OIQ73937.1"/>
    </source>
</evidence>
<sequence>MHRKNESHRVGFKFFITNNRSGYLKTEDKTQQAIHQQLQKRSGQTNQFFFLKGGDEPVGFFPFKFSNKHKISYEKRKRNKKPKGLDRQSNMYMKKILQQIAYCWEHTSKLYKKKLFKLW</sequence>
<gene>
    <name evidence="1" type="ORF">GALL_444230</name>
</gene>
<reference evidence="1" key="1">
    <citation type="submission" date="2016-10" db="EMBL/GenBank/DDBJ databases">
        <title>Sequence of Gallionella enrichment culture.</title>
        <authorList>
            <person name="Poehlein A."/>
            <person name="Muehling M."/>
            <person name="Daniel R."/>
        </authorList>
    </citation>
    <scope>NUCLEOTIDE SEQUENCE</scope>
</reference>
<organism evidence="1">
    <name type="scientific">mine drainage metagenome</name>
    <dbReference type="NCBI Taxonomy" id="410659"/>
    <lineage>
        <taxon>unclassified sequences</taxon>
        <taxon>metagenomes</taxon>
        <taxon>ecological metagenomes</taxon>
    </lineage>
</organism>
<dbReference type="EMBL" id="MLJW01002684">
    <property type="protein sequence ID" value="OIQ73937.1"/>
    <property type="molecule type" value="Genomic_DNA"/>
</dbReference>
<proteinExistence type="predicted"/>
<dbReference type="AlphaFoldDB" id="A0A1J5PR04"/>
<comment type="caution">
    <text evidence="1">The sequence shown here is derived from an EMBL/GenBank/DDBJ whole genome shotgun (WGS) entry which is preliminary data.</text>
</comment>